<reference evidence="1 2" key="1">
    <citation type="journal article" date="2022" name="DNA Res.">
        <title>Chromosomal-level genome assembly of the orchid tree Bauhinia variegata (Leguminosae; Cercidoideae) supports the allotetraploid origin hypothesis of Bauhinia.</title>
        <authorList>
            <person name="Zhong Y."/>
            <person name="Chen Y."/>
            <person name="Zheng D."/>
            <person name="Pang J."/>
            <person name="Liu Y."/>
            <person name="Luo S."/>
            <person name="Meng S."/>
            <person name="Qian L."/>
            <person name="Wei D."/>
            <person name="Dai S."/>
            <person name="Zhou R."/>
        </authorList>
    </citation>
    <scope>NUCLEOTIDE SEQUENCE [LARGE SCALE GENOMIC DNA]</scope>
    <source>
        <strain evidence="1">BV-YZ2020</strain>
    </source>
</reference>
<evidence type="ECO:0000313" key="1">
    <source>
        <dbReference type="EMBL" id="KAI4297485.1"/>
    </source>
</evidence>
<name>A0ACB9KK38_BAUVA</name>
<organism evidence="1 2">
    <name type="scientific">Bauhinia variegata</name>
    <name type="common">Purple orchid tree</name>
    <name type="synonym">Phanera variegata</name>
    <dbReference type="NCBI Taxonomy" id="167791"/>
    <lineage>
        <taxon>Eukaryota</taxon>
        <taxon>Viridiplantae</taxon>
        <taxon>Streptophyta</taxon>
        <taxon>Embryophyta</taxon>
        <taxon>Tracheophyta</taxon>
        <taxon>Spermatophyta</taxon>
        <taxon>Magnoliopsida</taxon>
        <taxon>eudicotyledons</taxon>
        <taxon>Gunneridae</taxon>
        <taxon>Pentapetalae</taxon>
        <taxon>rosids</taxon>
        <taxon>fabids</taxon>
        <taxon>Fabales</taxon>
        <taxon>Fabaceae</taxon>
        <taxon>Cercidoideae</taxon>
        <taxon>Cercideae</taxon>
        <taxon>Bauhiniinae</taxon>
        <taxon>Bauhinia</taxon>
    </lineage>
</organism>
<comment type="caution">
    <text evidence="1">The sequence shown here is derived from an EMBL/GenBank/DDBJ whole genome shotgun (WGS) entry which is preliminary data.</text>
</comment>
<proteinExistence type="predicted"/>
<accession>A0ACB9KK38</accession>
<protein>
    <submittedName>
        <fullName evidence="1">Uncharacterized protein</fullName>
    </submittedName>
</protein>
<dbReference type="Proteomes" id="UP000828941">
    <property type="component" value="Chromosome 14"/>
</dbReference>
<keyword evidence="2" id="KW-1185">Reference proteome</keyword>
<dbReference type="EMBL" id="CM039439">
    <property type="protein sequence ID" value="KAI4297485.1"/>
    <property type="molecule type" value="Genomic_DNA"/>
</dbReference>
<sequence>MIRDIRVDFFEQVQVYDNLCSDHEKPLYLRCSKFTWLTEVIRLVNVKVTNEWSDKSFTGLLELLKDMFRKRDMSTKGPPTKMLWYLHIIPRFKRLFANAKDAKNMMWHAYERLSNGKLCHLVHGHLIEDLKMLWEEGVDVYDRYHRDSFKIRHMPPSIATRKEGNLPWALEILEIESPISWIKKSFQWLSESEIALDASIGEEVYQRLKDINVVFGKTH</sequence>
<evidence type="ECO:0000313" key="2">
    <source>
        <dbReference type="Proteomes" id="UP000828941"/>
    </source>
</evidence>
<gene>
    <name evidence="1" type="ORF">L6164_037374</name>
</gene>